<dbReference type="AlphaFoldDB" id="A0A0E4BPC2"/>
<sequence length="32" mass="3881">MCYWFNISGAEYTPKWETFAPEMLDQVTIPRR</sequence>
<gene>
    <name evidence="1" type="ORF">NK6_4114</name>
</gene>
<accession>A0A0E4BPC2</accession>
<name>A0A0E4BPC2_9BRAD</name>
<reference evidence="1 2" key="1">
    <citation type="submission" date="2014-11" db="EMBL/GenBank/DDBJ databases">
        <title>Symbiosis island explosion on the genome of extra-slow-growing strains of soybean bradyrhizobia with massive insertion sequences.</title>
        <authorList>
            <person name="Iida T."/>
            <person name="Minamisawa K."/>
        </authorList>
    </citation>
    <scope>NUCLEOTIDE SEQUENCE [LARGE SCALE GENOMIC DNA]</scope>
    <source>
        <strain evidence="1 2">NK6</strain>
    </source>
</reference>
<organism evidence="1 2">
    <name type="scientific">Bradyrhizobium diazoefficiens</name>
    <dbReference type="NCBI Taxonomy" id="1355477"/>
    <lineage>
        <taxon>Bacteria</taxon>
        <taxon>Pseudomonadati</taxon>
        <taxon>Pseudomonadota</taxon>
        <taxon>Alphaproteobacteria</taxon>
        <taxon>Hyphomicrobiales</taxon>
        <taxon>Nitrobacteraceae</taxon>
        <taxon>Bradyrhizobium</taxon>
    </lineage>
</organism>
<dbReference type="EMBL" id="AP014685">
    <property type="protein sequence ID" value="BAR57283.1"/>
    <property type="molecule type" value="Genomic_DNA"/>
</dbReference>
<protein>
    <submittedName>
        <fullName evidence="1">Uncharacterized protein</fullName>
    </submittedName>
</protein>
<proteinExistence type="predicted"/>
<dbReference type="Proteomes" id="UP000063308">
    <property type="component" value="Chromosome"/>
</dbReference>
<evidence type="ECO:0000313" key="1">
    <source>
        <dbReference type="EMBL" id="BAR57283.1"/>
    </source>
</evidence>
<evidence type="ECO:0000313" key="2">
    <source>
        <dbReference type="Proteomes" id="UP000063308"/>
    </source>
</evidence>